<evidence type="ECO:0000313" key="2">
    <source>
        <dbReference type="Proteomes" id="UP000663193"/>
    </source>
</evidence>
<dbReference type="Proteomes" id="UP000663193">
    <property type="component" value="Chromosome 10"/>
</dbReference>
<dbReference type="EMBL" id="CP069032">
    <property type="protein sequence ID" value="QRD00129.1"/>
    <property type="molecule type" value="Genomic_DNA"/>
</dbReference>
<sequence>MRNELDVLTSLIRHNLNAIGPQYKDNGFELFTTRDDSQQQHRVTGWAVALPYDDCSDWKPVVRGQPQVDAMEAMRDLHHATERMLHAITGRAAAGMCWDGEEWINEVHAKEDAKEE</sequence>
<proteinExistence type="predicted"/>
<name>A0A7U2F9H7_PHANO</name>
<gene>
    <name evidence="1" type="ORF">JI435_070310</name>
</gene>
<reference evidence="2" key="1">
    <citation type="journal article" date="2021" name="BMC Genomics">
        <title>Chromosome-level genome assembly and manually-curated proteome of model necrotroph Parastagonospora nodorum Sn15 reveals a genome-wide trove of candidate effector homologs, and redundancy of virulence-related functions within an accessory chromosome.</title>
        <authorList>
            <person name="Bertazzoni S."/>
            <person name="Jones D.A.B."/>
            <person name="Phan H.T."/>
            <person name="Tan K.-C."/>
            <person name="Hane J.K."/>
        </authorList>
    </citation>
    <scope>NUCLEOTIDE SEQUENCE [LARGE SCALE GENOMIC DNA]</scope>
    <source>
        <strain evidence="2">SN15 / ATCC MYA-4574 / FGSC 10173)</strain>
    </source>
</reference>
<keyword evidence="2" id="KW-1185">Reference proteome</keyword>
<dbReference type="VEuPathDB" id="FungiDB:JI435_070310"/>
<protein>
    <submittedName>
        <fullName evidence="1">Uncharacterized protein</fullName>
    </submittedName>
</protein>
<evidence type="ECO:0000313" key="1">
    <source>
        <dbReference type="EMBL" id="QRD00129.1"/>
    </source>
</evidence>
<accession>A0A7U2F9H7</accession>
<organism evidence="1 2">
    <name type="scientific">Phaeosphaeria nodorum (strain SN15 / ATCC MYA-4574 / FGSC 10173)</name>
    <name type="common">Glume blotch fungus</name>
    <name type="synonym">Parastagonospora nodorum</name>
    <dbReference type="NCBI Taxonomy" id="321614"/>
    <lineage>
        <taxon>Eukaryota</taxon>
        <taxon>Fungi</taxon>
        <taxon>Dikarya</taxon>
        <taxon>Ascomycota</taxon>
        <taxon>Pezizomycotina</taxon>
        <taxon>Dothideomycetes</taxon>
        <taxon>Pleosporomycetidae</taxon>
        <taxon>Pleosporales</taxon>
        <taxon>Pleosporineae</taxon>
        <taxon>Phaeosphaeriaceae</taxon>
        <taxon>Parastagonospora</taxon>
    </lineage>
</organism>
<dbReference type="AlphaFoldDB" id="A0A7U2F9H7"/>